<dbReference type="Proteomes" id="UP001596524">
    <property type="component" value="Unassembled WGS sequence"/>
</dbReference>
<protein>
    <submittedName>
        <fullName evidence="2">Uncharacterized protein</fullName>
    </submittedName>
</protein>
<reference evidence="3" key="1">
    <citation type="journal article" date="2019" name="Int. J. Syst. Evol. Microbiol.">
        <title>The Global Catalogue of Microorganisms (GCM) 10K type strain sequencing project: providing services to taxonomists for standard genome sequencing and annotation.</title>
        <authorList>
            <consortium name="The Broad Institute Genomics Platform"/>
            <consortium name="The Broad Institute Genome Sequencing Center for Infectious Disease"/>
            <person name="Wu L."/>
            <person name="Ma J."/>
        </authorList>
    </citation>
    <scope>NUCLEOTIDE SEQUENCE [LARGE SCALE GENOMIC DNA]</scope>
    <source>
        <strain evidence="3">FCH27</strain>
    </source>
</reference>
<gene>
    <name evidence="2" type="ORF">ACFQO6_04200</name>
</gene>
<keyword evidence="3" id="KW-1185">Reference proteome</keyword>
<feature type="region of interest" description="Disordered" evidence="1">
    <location>
        <begin position="86"/>
        <end position="109"/>
    </location>
</feature>
<name>A0ABW2MXQ2_9ACTN</name>
<dbReference type="RefSeq" id="WP_255889559.1">
    <property type="nucleotide sequence ID" value="NZ_JAFMZM010000002.1"/>
</dbReference>
<dbReference type="EMBL" id="JBHTCH010000004">
    <property type="protein sequence ID" value="MFC7359463.1"/>
    <property type="molecule type" value="Genomic_DNA"/>
</dbReference>
<proteinExistence type="predicted"/>
<organism evidence="2 3">
    <name type="scientific">Nocardioides astragali</name>
    <dbReference type="NCBI Taxonomy" id="1776736"/>
    <lineage>
        <taxon>Bacteria</taxon>
        <taxon>Bacillati</taxon>
        <taxon>Actinomycetota</taxon>
        <taxon>Actinomycetes</taxon>
        <taxon>Propionibacteriales</taxon>
        <taxon>Nocardioidaceae</taxon>
        <taxon>Nocardioides</taxon>
    </lineage>
</organism>
<sequence length="149" mass="15857">MSDGTVVALKGVSTDGEAWTLLYAPEGERAHRHHLALIVNGAERESGSGFDIPETTEIGFGGGLTPGEGNFYLFGLTTARIHTVRAESHDDALRTEERTSALPQASTEDGDSLRGFVLVRPAVEDVTALVGLDKDGHEVQRLPLPPGQP</sequence>
<evidence type="ECO:0000313" key="2">
    <source>
        <dbReference type="EMBL" id="MFC7359463.1"/>
    </source>
</evidence>
<evidence type="ECO:0000256" key="1">
    <source>
        <dbReference type="SAM" id="MobiDB-lite"/>
    </source>
</evidence>
<accession>A0ABW2MXQ2</accession>
<evidence type="ECO:0000313" key="3">
    <source>
        <dbReference type="Proteomes" id="UP001596524"/>
    </source>
</evidence>
<feature type="compositionally biased region" description="Basic and acidic residues" evidence="1">
    <location>
        <begin position="86"/>
        <end position="99"/>
    </location>
</feature>
<comment type="caution">
    <text evidence="2">The sequence shown here is derived from an EMBL/GenBank/DDBJ whole genome shotgun (WGS) entry which is preliminary data.</text>
</comment>